<evidence type="ECO:0000313" key="4">
    <source>
        <dbReference type="Proteomes" id="UP000006906"/>
    </source>
</evidence>
<feature type="compositionally biased region" description="Gly residues" evidence="1">
    <location>
        <begin position="565"/>
        <end position="580"/>
    </location>
</feature>
<dbReference type="PaxDb" id="3055-EDO98064"/>
<feature type="region of interest" description="Disordered" evidence="1">
    <location>
        <begin position="1123"/>
        <end position="1150"/>
    </location>
</feature>
<name>A0A2K3E4D8_CHLRE</name>
<dbReference type="PANTHER" id="PTHR44329:SF289">
    <property type="entry name" value="SERINE_THREONINE-PROTEIN KINASE VIK"/>
    <property type="match status" value="1"/>
</dbReference>
<dbReference type="OrthoDB" id="546723at2759"/>
<dbReference type="GO" id="GO:0007165">
    <property type="term" value="P:signal transduction"/>
    <property type="evidence" value="ECO:0000318"/>
    <property type="project" value="GO_Central"/>
</dbReference>
<dbReference type="GO" id="GO:0005524">
    <property type="term" value="F:ATP binding"/>
    <property type="evidence" value="ECO:0007669"/>
    <property type="project" value="InterPro"/>
</dbReference>
<feature type="compositionally biased region" description="Gly residues" evidence="1">
    <location>
        <begin position="1123"/>
        <end position="1133"/>
    </location>
</feature>
<protein>
    <recommendedName>
        <fullName evidence="2">Protein kinase domain-containing protein</fullName>
    </recommendedName>
</protein>
<feature type="compositionally biased region" description="Basic and acidic residues" evidence="1">
    <location>
        <begin position="406"/>
        <end position="420"/>
    </location>
</feature>
<dbReference type="GeneID" id="5726060"/>
<feature type="region of interest" description="Disordered" evidence="1">
    <location>
        <begin position="1799"/>
        <end position="1822"/>
    </location>
</feature>
<dbReference type="InterPro" id="IPR051681">
    <property type="entry name" value="Ser/Thr_Kinases-Pseudokinases"/>
</dbReference>
<feature type="compositionally biased region" description="Low complexity" evidence="1">
    <location>
        <begin position="1881"/>
        <end position="1905"/>
    </location>
</feature>
<feature type="region of interest" description="Disordered" evidence="1">
    <location>
        <begin position="280"/>
        <end position="346"/>
    </location>
</feature>
<dbReference type="RefSeq" id="XP_042927903.1">
    <property type="nucleotide sequence ID" value="XM_043060144.1"/>
</dbReference>
<dbReference type="InterPro" id="IPR001245">
    <property type="entry name" value="Ser-Thr/Tyr_kinase_cat_dom"/>
</dbReference>
<dbReference type="EMBL" id="CM008963">
    <property type="protein sequence ID" value="PNW87651.1"/>
    <property type="molecule type" value="Genomic_DNA"/>
</dbReference>
<feature type="compositionally biased region" description="Gly residues" evidence="1">
    <location>
        <begin position="1843"/>
        <end position="1873"/>
    </location>
</feature>
<feature type="compositionally biased region" description="Gly residues" evidence="1">
    <location>
        <begin position="332"/>
        <end position="346"/>
    </location>
</feature>
<dbReference type="SMART" id="SM00220">
    <property type="entry name" value="S_TKc"/>
    <property type="match status" value="1"/>
</dbReference>
<feature type="region of interest" description="Disordered" evidence="1">
    <location>
        <begin position="689"/>
        <end position="711"/>
    </location>
</feature>
<dbReference type="InterPro" id="IPR000719">
    <property type="entry name" value="Prot_kinase_dom"/>
</dbReference>
<feature type="region of interest" description="Disordered" evidence="1">
    <location>
        <begin position="1665"/>
        <end position="1696"/>
    </location>
</feature>
<dbReference type="Gene3D" id="3.30.200.20">
    <property type="entry name" value="Phosphorylase Kinase, domain 1"/>
    <property type="match status" value="1"/>
</dbReference>
<feature type="compositionally biased region" description="Low complexity" evidence="1">
    <location>
        <begin position="1799"/>
        <end position="1813"/>
    </location>
</feature>
<evidence type="ECO:0000256" key="1">
    <source>
        <dbReference type="SAM" id="MobiDB-lite"/>
    </source>
</evidence>
<dbReference type="Pfam" id="PF00069">
    <property type="entry name" value="Pkinase"/>
    <property type="match status" value="1"/>
</dbReference>
<dbReference type="STRING" id="3055.A0A2K3E4D8"/>
<dbReference type="Gene3D" id="1.10.510.10">
    <property type="entry name" value="Transferase(Phosphotransferase) domain 1"/>
    <property type="match status" value="1"/>
</dbReference>
<dbReference type="PANTHER" id="PTHR44329">
    <property type="entry name" value="SERINE/THREONINE-PROTEIN KINASE TNNI3K-RELATED"/>
    <property type="match status" value="1"/>
</dbReference>
<dbReference type="InParanoid" id="A0A2K3E4D8"/>
<feature type="region of interest" description="Disordered" evidence="1">
    <location>
        <begin position="1468"/>
        <end position="1491"/>
    </location>
</feature>
<dbReference type="SUPFAM" id="SSF56112">
    <property type="entry name" value="Protein kinase-like (PK-like)"/>
    <property type="match status" value="1"/>
</dbReference>
<feature type="compositionally biased region" description="Gly residues" evidence="1">
    <location>
        <begin position="1681"/>
        <end position="1692"/>
    </location>
</feature>
<feature type="compositionally biased region" description="Gly residues" evidence="1">
    <location>
        <begin position="694"/>
        <end position="711"/>
    </location>
</feature>
<feature type="compositionally biased region" description="Gly residues" evidence="1">
    <location>
        <begin position="1470"/>
        <end position="1479"/>
    </location>
</feature>
<dbReference type="Pfam" id="PF07714">
    <property type="entry name" value="PK_Tyr_Ser-Thr"/>
    <property type="match status" value="1"/>
</dbReference>
<dbReference type="ExpressionAtlas" id="A0A2K3E4D8">
    <property type="expression patterns" value="baseline"/>
</dbReference>
<dbReference type="Gramene" id="PNW87651">
    <property type="protein sequence ID" value="PNW87651"/>
    <property type="gene ID" value="CHLRE_02g142226v5"/>
</dbReference>
<dbReference type="Proteomes" id="UP000006906">
    <property type="component" value="Chromosome 2"/>
</dbReference>
<keyword evidence="4" id="KW-1185">Reference proteome</keyword>
<dbReference type="GO" id="GO:0004674">
    <property type="term" value="F:protein serine/threonine kinase activity"/>
    <property type="evidence" value="ECO:0000318"/>
    <property type="project" value="GO_Central"/>
</dbReference>
<evidence type="ECO:0000313" key="3">
    <source>
        <dbReference type="EMBL" id="PNW87651.1"/>
    </source>
</evidence>
<feature type="region of interest" description="Disordered" evidence="1">
    <location>
        <begin position="1841"/>
        <end position="1934"/>
    </location>
</feature>
<dbReference type="InterPro" id="IPR008271">
    <property type="entry name" value="Ser/Thr_kinase_AS"/>
</dbReference>
<gene>
    <name evidence="3" type="ORF">CHLRE_02g142226v5</name>
</gene>
<reference evidence="3 4" key="1">
    <citation type="journal article" date="2007" name="Science">
        <title>The Chlamydomonas genome reveals the evolution of key animal and plant functions.</title>
        <authorList>
            <person name="Merchant S.S."/>
            <person name="Prochnik S.E."/>
            <person name="Vallon O."/>
            <person name="Harris E.H."/>
            <person name="Karpowicz S.J."/>
            <person name="Witman G.B."/>
            <person name="Terry A."/>
            <person name="Salamov A."/>
            <person name="Fritz-Laylin L.K."/>
            <person name="Marechal-Drouard L."/>
            <person name="Marshall W.F."/>
            <person name="Qu L.H."/>
            <person name="Nelson D.R."/>
            <person name="Sanderfoot A.A."/>
            <person name="Spalding M.H."/>
            <person name="Kapitonov V.V."/>
            <person name="Ren Q."/>
            <person name="Ferris P."/>
            <person name="Lindquist E."/>
            <person name="Shapiro H."/>
            <person name="Lucas S.M."/>
            <person name="Grimwood J."/>
            <person name="Schmutz J."/>
            <person name="Cardol P."/>
            <person name="Cerutti H."/>
            <person name="Chanfreau G."/>
            <person name="Chen C.L."/>
            <person name="Cognat V."/>
            <person name="Croft M.T."/>
            <person name="Dent R."/>
            <person name="Dutcher S."/>
            <person name="Fernandez E."/>
            <person name="Fukuzawa H."/>
            <person name="Gonzalez-Ballester D."/>
            <person name="Gonzalez-Halphen D."/>
            <person name="Hallmann A."/>
            <person name="Hanikenne M."/>
            <person name="Hippler M."/>
            <person name="Inwood W."/>
            <person name="Jabbari K."/>
            <person name="Kalanon M."/>
            <person name="Kuras R."/>
            <person name="Lefebvre P.A."/>
            <person name="Lemaire S.D."/>
            <person name="Lobanov A.V."/>
            <person name="Lohr M."/>
            <person name="Manuell A."/>
            <person name="Meier I."/>
            <person name="Mets L."/>
            <person name="Mittag M."/>
            <person name="Mittelmeier T."/>
            <person name="Moroney J.V."/>
            <person name="Moseley J."/>
            <person name="Napoli C."/>
            <person name="Nedelcu A.M."/>
            <person name="Niyogi K."/>
            <person name="Novoselov S.V."/>
            <person name="Paulsen I.T."/>
            <person name="Pazour G."/>
            <person name="Purton S."/>
            <person name="Ral J.P."/>
            <person name="Riano-Pachon D.M."/>
            <person name="Riekhof W."/>
            <person name="Rymarquis L."/>
            <person name="Schroda M."/>
            <person name="Stern D."/>
            <person name="Umen J."/>
            <person name="Willows R."/>
            <person name="Wilson N."/>
            <person name="Zimmer S.L."/>
            <person name="Allmer J."/>
            <person name="Balk J."/>
            <person name="Bisova K."/>
            <person name="Chen C.J."/>
            <person name="Elias M."/>
            <person name="Gendler K."/>
            <person name="Hauser C."/>
            <person name="Lamb M.R."/>
            <person name="Ledford H."/>
            <person name="Long J.C."/>
            <person name="Minagawa J."/>
            <person name="Page M.D."/>
            <person name="Pan J."/>
            <person name="Pootakham W."/>
            <person name="Roje S."/>
            <person name="Rose A."/>
            <person name="Stahlberg E."/>
            <person name="Terauchi A.M."/>
            <person name="Yang P."/>
            <person name="Ball S."/>
            <person name="Bowler C."/>
            <person name="Dieckmann C.L."/>
            <person name="Gladyshev V.N."/>
            <person name="Green P."/>
            <person name="Jorgensen R."/>
            <person name="Mayfield S."/>
            <person name="Mueller-Roeber B."/>
            <person name="Rajamani S."/>
            <person name="Sayre R.T."/>
            <person name="Brokstein P."/>
            <person name="Dubchak I."/>
            <person name="Goodstein D."/>
            <person name="Hornick L."/>
            <person name="Huang Y.W."/>
            <person name="Jhaveri J."/>
            <person name="Luo Y."/>
            <person name="Martinez D."/>
            <person name="Ngau W.C."/>
            <person name="Otillar B."/>
            <person name="Poliakov A."/>
            <person name="Porter A."/>
            <person name="Szajkowski L."/>
            <person name="Werner G."/>
            <person name="Zhou K."/>
            <person name="Grigoriev I.V."/>
            <person name="Rokhsar D.S."/>
            <person name="Grossman A.R."/>
        </authorList>
    </citation>
    <scope>NUCLEOTIDE SEQUENCE [LARGE SCALE GENOMIC DNA]</scope>
    <source>
        <strain evidence="4">CC-503</strain>
    </source>
</reference>
<feature type="domain" description="Protein kinase" evidence="2">
    <location>
        <begin position="1221"/>
        <end position="1644"/>
    </location>
</feature>
<feature type="compositionally biased region" description="Polar residues" evidence="1">
    <location>
        <begin position="1136"/>
        <end position="1149"/>
    </location>
</feature>
<dbReference type="PROSITE" id="PS00108">
    <property type="entry name" value="PROTEIN_KINASE_ST"/>
    <property type="match status" value="1"/>
</dbReference>
<dbReference type="PROSITE" id="PS50011">
    <property type="entry name" value="PROTEIN_KINASE_DOM"/>
    <property type="match status" value="1"/>
</dbReference>
<dbReference type="KEGG" id="cre:CHLRE_02g142226v5"/>
<accession>A0A2K3E4D8</accession>
<evidence type="ECO:0000259" key="2">
    <source>
        <dbReference type="PROSITE" id="PS50011"/>
    </source>
</evidence>
<feature type="compositionally biased region" description="Low complexity" evidence="1">
    <location>
        <begin position="1665"/>
        <end position="1680"/>
    </location>
</feature>
<sequence>MVNFLSCCFQPDTECPGHTHKASNYKVVLNERPEAAPEASARSGLHPQARTSLNANPDGLLSCDDGAQSEDLLSGARTSAALLKLPTGAPRFSELYAKLSHIRGSWHARANAAMGVLARQLGAQLAVLWALASDGAFFVAQASAGPLQAALRPGAALPAALGDRQHNSLQRVQATKASTTYTCMDPDSRQVDLHAACQAQAIAARMREGGGGGGPQPFGRLPYDLAELAERCGAAGGSVDGPEGTTGLVGVTDFAVLPLISGGEVVGAMTLALHRSCLPPQHRGGQQRTDVKAGLPDGGAAVDGSANKLSAQAPSSLPVPLPPSESPKLPGSLGGGGGDDSRVGLGGSGSKRRLVVAAAAGAFAAASSAGTAADARTIPSSLPLACPPGPGTVAAGVEPSSASLSERIRRSFSRTDRSERGTGAASLTPSAVAAVTAGAADMKTLDSVPCTPLPAFFWLHSAACVYQLSQLAHFLGYGFFSDTEQSSFVAQSCSLVSGVAAAPDVQALVNCLIGMTKGIIYQRFRLQAHVLVALVHSSGTTAAYFKQQRQPHASIARTLAVQPSGAGGMGSAGPHGGSAHGGAHVPLAGVSAHHLGAAGGAGVGGMAGVGLYGGGSGLAGGRAHSQRDMSSQQRLYTLGGNPAATAAAAAAQALYGGGAGGGGGGTGVDGVVGDAAMGPAMQALLQANSSNASAGGGDGGPTGGGGGTSAAGTAGGAVNTAATAPIQVGGGGPGTGGGGGRGGGVSGGLFNLSAALLGRKTRSQSQLRSARSVPLQVDVQEGVMGYASETCGTSVTATIISLSHTLLADALVATPPVGTAVRSCAEALARDAAPIRDISLASRLVADVRPGPGGLPADESVTNTSIYGLNGGGGVFSPSTSFLRRGSACGMGAGTGGGGRHAPLGSLVIAVGLGCAGSDSDGLIAGFGGFSGSVPGLSGISNNRISLDRGIGRPSHGNYHPYFNGGGSHYQQAQAPPQRTSAASTGLGPVSGMLLGPMGGHPVSGCIEESAEANVQAGPGGGAAGATARLQAAPQALLPASEPYIALYVAFREVLQEPVLDKLLEETTQMVELVAPSVQQRLLTGLRPEWASMHSRLLNPAGFIGGQSLLSVAGGGMSAVLGPGGNGTGGGGVAPSASNSRRGRQPSSHDWTEALVTGELWPAGGGSGALSFALEEPAPLSHLQVLVNSFHSTLSSIQVERALEEAGGMDSPVAANDMRGVELLQQVGRGGQGVVYRGRMHGVPVAVKVIPTAEGGGGAGPGDRDVAYERDKPEAVQRAARRQRALLRDALEVAATAALSHPNLVQLHTYFTDVMVVEYEGDMPGRYRLMHVAESVPGDPTGAVNLVLVLEYCDGGNLRQAMERGVFFRRERLPSPAHLPAARAEAAGAGGAAAALAAAAELAPNFEFIYLTLLEIALAVRHMHSLRLAHCDLKPSNVLLRAAPHDPRGFTCKLSDFGCVQLLREMPSTPGGGGGGGTSSTGMMAAGGPMSPNIVPDGQSQAPYLGHQQHSQRSLGGVASAAAAALAGGDGSSPAPARLGFMSGHVLGTPSHLAPEAFLPGNLLDGAVDIYSFGMLMWEVLVGIPALAGLSAARVHSYTSRGLRPQFPPNTPDHYRNLAHLCWAQDSRKRPTASALVMALHKALMQVSPGAALEVRSMVTEQPVPLQQPQPATAAAQLHQQGGGGGGGGGWSGLSSHGMGPAGGCGGSGRAAAAVAHHSFSHHPHPFGRLPTSPDVVSAIASEGVGSRSRALHRPSSLGRGAASSAFSAAAAVAAHDSAAAAAGAAATVAYSHHAPPAAAAPAAAGSPVSPGGARTGTSAVNLISRRHSIGERRRSQAAYTYGGNGGVGGGGVTGGSGGGGTTSSGGGGGGGATPSIPATLSLLPGRGASASGSSPLLLQLAQSRMSRSSRTRDALVGASNGTWGSNLGSGTGAGSMPTAGAGADAGAVSMERMAAGVGACGGGGGSGGRSGGGPLLSAMSSPSSPGGSAGVVAAVAQLQMQPHGSISFGGSGGATAAAAAGGLLSTLHSGIHSGHVTEVCLATAADMVDVAAVSDATAAAAAAAAGAAATLPAQGAYGSLGVGVRVSTEELTGYPYSNTRMGIGADAQRRAAAAAVPADIEVVTTAESNASYYSTSNNTLGLAAADACPPASGAALASGGGGAAAGASLLGVGGGSSPLVTTDGVSTSRLADLLLGGGAQP</sequence>
<proteinExistence type="predicted"/>
<organism evidence="3 4">
    <name type="scientific">Chlamydomonas reinhardtii</name>
    <name type="common">Chlamydomonas smithii</name>
    <dbReference type="NCBI Taxonomy" id="3055"/>
    <lineage>
        <taxon>Eukaryota</taxon>
        <taxon>Viridiplantae</taxon>
        <taxon>Chlorophyta</taxon>
        <taxon>core chlorophytes</taxon>
        <taxon>Chlorophyceae</taxon>
        <taxon>CS clade</taxon>
        <taxon>Chlamydomonadales</taxon>
        <taxon>Chlamydomonadaceae</taxon>
        <taxon>Chlamydomonas</taxon>
    </lineage>
</organism>
<feature type="region of interest" description="Disordered" evidence="1">
    <location>
        <begin position="1963"/>
        <end position="1984"/>
    </location>
</feature>
<feature type="compositionally biased region" description="Gly residues" evidence="1">
    <location>
        <begin position="1963"/>
        <end position="1975"/>
    </location>
</feature>
<dbReference type="InterPro" id="IPR011009">
    <property type="entry name" value="Kinase-like_dom_sf"/>
</dbReference>
<feature type="region of interest" description="Disordered" evidence="1">
    <location>
        <begin position="405"/>
        <end position="425"/>
    </location>
</feature>
<feature type="region of interest" description="Disordered" evidence="1">
    <location>
        <begin position="565"/>
        <end position="584"/>
    </location>
</feature>